<keyword evidence="2" id="KW-1185">Reference proteome</keyword>
<dbReference type="RefSeq" id="WP_187685148.1">
    <property type="nucleotide sequence ID" value="NZ_AP023396.1"/>
</dbReference>
<evidence type="ECO:0000313" key="1">
    <source>
        <dbReference type="EMBL" id="BCK58394.1"/>
    </source>
</evidence>
<sequence length="83" mass="8993">MSDRAFDRIKEVVSTYTTDHLVDTIAKLSAQPRMVRGERMVLSAAITALRQRIPAVETAWTAAVKANEEPAAVRAAVLAAARS</sequence>
<dbReference type="Proteomes" id="UP000516173">
    <property type="component" value="Chromosome"/>
</dbReference>
<organism evidence="1 2">
    <name type="scientific">Nocardia wallacei</name>
    <dbReference type="NCBI Taxonomy" id="480035"/>
    <lineage>
        <taxon>Bacteria</taxon>
        <taxon>Bacillati</taxon>
        <taxon>Actinomycetota</taxon>
        <taxon>Actinomycetes</taxon>
        <taxon>Mycobacteriales</taxon>
        <taxon>Nocardiaceae</taxon>
        <taxon>Nocardia</taxon>
    </lineage>
</organism>
<accession>A0A7G1KZ01</accession>
<evidence type="ECO:0000313" key="2">
    <source>
        <dbReference type="Proteomes" id="UP000516173"/>
    </source>
</evidence>
<dbReference type="GeneID" id="80350574"/>
<name>A0A7G1KZ01_9NOCA</name>
<gene>
    <name evidence="1" type="ORF">NWFMUON74_61660</name>
</gene>
<reference evidence="1 2" key="1">
    <citation type="submission" date="2020-08" db="EMBL/GenBank/DDBJ databases">
        <title>Genome Sequencing of Nocardia wallacei strain FMUON74 and assembly.</title>
        <authorList>
            <person name="Toyokawa M."/>
            <person name="Uesaka K."/>
        </authorList>
    </citation>
    <scope>NUCLEOTIDE SEQUENCE [LARGE SCALE GENOMIC DNA]</scope>
    <source>
        <strain evidence="1 2">FMUON74</strain>
    </source>
</reference>
<proteinExistence type="predicted"/>
<dbReference type="KEGG" id="nwl:NWFMUON74_61660"/>
<dbReference type="EMBL" id="AP023396">
    <property type="protein sequence ID" value="BCK58394.1"/>
    <property type="molecule type" value="Genomic_DNA"/>
</dbReference>
<protein>
    <submittedName>
        <fullName evidence="1">Uncharacterized protein</fullName>
    </submittedName>
</protein>
<dbReference type="AlphaFoldDB" id="A0A7G1KZ01"/>